<name>A0A4Z0MUN2_9BACT</name>
<evidence type="ECO:0000313" key="3">
    <source>
        <dbReference type="EMBL" id="TGD82967.1"/>
    </source>
</evidence>
<accession>A0A4Z0MUN2</accession>
<keyword evidence="2" id="KW-1133">Transmembrane helix</keyword>
<dbReference type="AlphaFoldDB" id="A0A4Z0MUN2"/>
<feature type="transmembrane region" description="Helical" evidence="2">
    <location>
        <begin position="169"/>
        <end position="191"/>
    </location>
</feature>
<keyword evidence="2" id="KW-0812">Transmembrane</keyword>
<organism evidence="3 4">
    <name type="scientific">Hymenobacter wooponensis</name>
    <dbReference type="NCBI Taxonomy" id="1525360"/>
    <lineage>
        <taxon>Bacteria</taxon>
        <taxon>Pseudomonadati</taxon>
        <taxon>Bacteroidota</taxon>
        <taxon>Cytophagia</taxon>
        <taxon>Cytophagales</taxon>
        <taxon>Hymenobacteraceae</taxon>
        <taxon>Hymenobacter</taxon>
    </lineage>
</organism>
<protein>
    <submittedName>
        <fullName evidence="3">Uncharacterized protein</fullName>
    </submittedName>
</protein>
<gene>
    <name evidence="3" type="ORF">EU557_04090</name>
</gene>
<comment type="caution">
    <text evidence="3">The sequence shown here is derived from an EMBL/GenBank/DDBJ whole genome shotgun (WGS) entry which is preliminary data.</text>
</comment>
<dbReference type="OrthoDB" id="652948at2"/>
<dbReference type="RefSeq" id="WP_135529123.1">
    <property type="nucleotide sequence ID" value="NZ_SRKZ01000001.1"/>
</dbReference>
<feature type="transmembrane region" description="Helical" evidence="2">
    <location>
        <begin position="128"/>
        <end position="149"/>
    </location>
</feature>
<evidence type="ECO:0000256" key="1">
    <source>
        <dbReference type="SAM" id="MobiDB-lite"/>
    </source>
</evidence>
<feature type="transmembrane region" description="Helical" evidence="2">
    <location>
        <begin position="53"/>
        <end position="69"/>
    </location>
</feature>
<dbReference type="EMBL" id="SRKZ01000001">
    <property type="protein sequence ID" value="TGD82967.1"/>
    <property type="molecule type" value="Genomic_DNA"/>
</dbReference>
<feature type="compositionally biased region" description="Basic and acidic residues" evidence="1">
    <location>
        <begin position="1"/>
        <end position="11"/>
    </location>
</feature>
<proteinExistence type="predicted"/>
<dbReference type="Proteomes" id="UP000298284">
    <property type="component" value="Unassembled WGS sequence"/>
</dbReference>
<evidence type="ECO:0000256" key="2">
    <source>
        <dbReference type="SAM" id="Phobius"/>
    </source>
</evidence>
<evidence type="ECO:0000313" key="4">
    <source>
        <dbReference type="Proteomes" id="UP000298284"/>
    </source>
</evidence>
<sequence length="215" mass="24598">MELDNFRRRWQEQPSDPVPTPETTEQILRAMLAQRTTGPIAQLKQNVQRDMKLSIPILFLNLFNVLNIVNRKSLTTETRFMFVGLVAALLVMLAASMYRRLQLVRQMEDSSTDLYNQLKTTSHKLRQVLRTSWMMGIGVLLVVCVLFLYKTHAELLAYLSPGAEHWGRSVTVFVLGCIGLALLLMALFAVGKAKQQRRYGRYLDQLEGALRELEA</sequence>
<feature type="transmembrane region" description="Helical" evidence="2">
    <location>
        <begin position="81"/>
        <end position="98"/>
    </location>
</feature>
<feature type="region of interest" description="Disordered" evidence="1">
    <location>
        <begin position="1"/>
        <end position="22"/>
    </location>
</feature>
<reference evidence="3 4" key="1">
    <citation type="submission" date="2019-04" db="EMBL/GenBank/DDBJ databases">
        <authorList>
            <person name="Feng G."/>
            <person name="Zhang J."/>
            <person name="Zhu H."/>
        </authorList>
    </citation>
    <scope>NUCLEOTIDE SEQUENCE [LARGE SCALE GENOMIC DNA]</scope>
    <source>
        <strain evidence="3 4">JCM 19491</strain>
    </source>
</reference>
<keyword evidence="2" id="KW-0472">Membrane</keyword>
<keyword evidence="4" id="KW-1185">Reference proteome</keyword>